<feature type="region of interest" description="Disordered" evidence="1">
    <location>
        <begin position="300"/>
        <end position="351"/>
    </location>
</feature>
<reference evidence="2 3" key="1">
    <citation type="submission" date="2024-09" db="EMBL/GenBank/DDBJ databases">
        <title>Itraconazole resistance in Madurella fahalii resulting from another homologue of gene encoding cytochrome P450 14-alpha sterol demethylase (CYP51).</title>
        <authorList>
            <person name="Yoshioka I."/>
            <person name="Fahal A.H."/>
            <person name="Kaneko S."/>
            <person name="Yaguchi T."/>
        </authorList>
    </citation>
    <scope>NUCLEOTIDE SEQUENCE [LARGE SCALE GENOMIC DNA]</scope>
    <source>
        <strain evidence="2 3">IFM 68171</strain>
    </source>
</reference>
<feature type="compositionally biased region" description="Low complexity" evidence="1">
    <location>
        <begin position="364"/>
        <end position="376"/>
    </location>
</feature>
<comment type="caution">
    <text evidence="2">The sequence shown here is derived from an EMBL/GenBank/DDBJ whole genome shotgun (WGS) entry which is preliminary data.</text>
</comment>
<feature type="region of interest" description="Disordered" evidence="1">
    <location>
        <begin position="34"/>
        <end position="74"/>
    </location>
</feature>
<feature type="compositionally biased region" description="Polar residues" evidence="1">
    <location>
        <begin position="43"/>
        <end position="57"/>
    </location>
</feature>
<evidence type="ECO:0000256" key="1">
    <source>
        <dbReference type="SAM" id="MobiDB-lite"/>
    </source>
</evidence>
<feature type="region of interest" description="Disordered" evidence="1">
    <location>
        <begin position="364"/>
        <end position="392"/>
    </location>
</feature>
<dbReference type="RefSeq" id="XP_070916791.1">
    <property type="nucleotide sequence ID" value="XM_071060690.1"/>
</dbReference>
<dbReference type="EMBL" id="BAAFSV010000002">
    <property type="protein sequence ID" value="GAB1315060.1"/>
    <property type="molecule type" value="Genomic_DNA"/>
</dbReference>
<feature type="compositionally biased region" description="Low complexity" evidence="1">
    <location>
        <begin position="320"/>
        <end position="351"/>
    </location>
</feature>
<sequence length="483" mass="52893">MAVFVDLGGEETEPPQDGQTIWKGRVVAVNSASALAADGSGSPESSLNSHNGNTNGSKQREEAHGLAVKENPNRNSTTQALGCYPIVMSVAASIDLNTLDNLSRTCRQIREGLLQYRKMLLISTLHCSNEHLPIDPEETLRYRARAGNWFYMEDAGRTNYSGKSGQCARDLVAECRRCGTVVCRNCAIKPPAPMVLRDRHRRLCEACVSAPLGSLVKPPLGPEIRIDSEDMERAICKCGSEGVWLCQPCGRTIRGDDYDYKCIWKWRNQYTDVLGGLGTGIGEGDRGVICGRETECCAAREREQETDGDAEDAREADNYQQQQQQTLGSATPSSSSASSTSGTNASSSLAPWSTTAGAASTAAASGASSSNSSTATFDRRTPSPALKPGYERHEIEGIGGVMKKKLIQMVKVGACVPEWDDERVKGDIMGREMQCRRRSWCGWCWRVIPSEEDYEADRRRWREGARTEEGKGKEKGTQTERLE</sequence>
<proteinExistence type="predicted"/>
<dbReference type="CDD" id="cd00065">
    <property type="entry name" value="FYVE_like_SF"/>
    <property type="match status" value="1"/>
</dbReference>
<organism evidence="2 3">
    <name type="scientific">Madurella fahalii</name>
    <dbReference type="NCBI Taxonomy" id="1157608"/>
    <lineage>
        <taxon>Eukaryota</taxon>
        <taxon>Fungi</taxon>
        <taxon>Dikarya</taxon>
        <taxon>Ascomycota</taxon>
        <taxon>Pezizomycotina</taxon>
        <taxon>Sordariomycetes</taxon>
        <taxon>Sordariomycetidae</taxon>
        <taxon>Sordariales</taxon>
        <taxon>Sordariales incertae sedis</taxon>
        <taxon>Madurella</taxon>
    </lineage>
</organism>
<protein>
    <submittedName>
        <fullName evidence="2">Sulfate transporter</fullName>
    </submittedName>
</protein>
<feature type="compositionally biased region" description="Basic and acidic residues" evidence="1">
    <location>
        <begin position="300"/>
        <end position="317"/>
    </location>
</feature>
<feature type="region of interest" description="Disordered" evidence="1">
    <location>
        <begin position="456"/>
        <end position="483"/>
    </location>
</feature>
<dbReference type="GeneID" id="98176013"/>
<evidence type="ECO:0000313" key="3">
    <source>
        <dbReference type="Proteomes" id="UP001628179"/>
    </source>
</evidence>
<keyword evidence="3" id="KW-1185">Reference proteome</keyword>
<name>A0ABQ0GBW5_9PEZI</name>
<evidence type="ECO:0000313" key="2">
    <source>
        <dbReference type="EMBL" id="GAB1315060.1"/>
    </source>
</evidence>
<accession>A0ABQ0GBW5</accession>
<gene>
    <name evidence="2" type="ORF">MFIFM68171_05270</name>
</gene>
<dbReference type="Proteomes" id="UP001628179">
    <property type="component" value="Unassembled WGS sequence"/>
</dbReference>